<sequence>MQGYGYPDKTPSLSLREIEDTQYPSQALGALVYHFLNSPTNSFERLCLSLSPALQSYQSISSDVAGSARYL</sequence>
<evidence type="ECO:0000313" key="1">
    <source>
        <dbReference type="EMBL" id="CAI6283485.1"/>
    </source>
</evidence>
<protein>
    <submittedName>
        <fullName evidence="1">Uncharacterized protein</fullName>
    </submittedName>
</protein>
<reference evidence="1" key="1">
    <citation type="submission" date="2023-01" db="EMBL/GenBank/DDBJ databases">
        <authorList>
            <person name="Van Ghelder C."/>
            <person name="Rancurel C."/>
        </authorList>
    </citation>
    <scope>NUCLEOTIDE SEQUENCE</scope>
    <source>
        <strain evidence="1">CNCM I-4278</strain>
    </source>
</reference>
<keyword evidence="2" id="KW-1185">Reference proteome</keyword>
<comment type="caution">
    <text evidence="1">The sequence shown here is derived from an EMBL/GenBank/DDBJ whole genome shotgun (WGS) entry which is preliminary data.</text>
</comment>
<proteinExistence type="predicted"/>
<dbReference type="AlphaFoldDB" id="A0A9W4U5G5"/>
<evidence type="ECO:0000313" key="2">
    <source>
        <dbReference type="Proteomes" id="UP001152607"/>
    </source>
</evidence>
<organism evidence="1 2">
    <name type="scientific">Periconia digitata</name>
    <dbReference type="NCBI Taxonomy" id="1303443"/>
    <lineage>
        <taxon>Eukaryota</taxon>
        <taxon>Fungi</taxon>
        <taxon>Dikarya</taxon>
        <taxon>Ascomycota</taxon>
        <taxon>Pezizomycotina</taxon>
        <taxon>Dothideomycetes</taxon>
        <taxon>Pleosporomycetidae</taxon>
        <taxon>Pleosporales</taxon>
        <taxon>Massarineae</taxon>
        <taxon>Periconiaceae</taxon>
        <taxon>Periconia</taxon>
    </lineage>
</organism>
<accession>A0A9W4U5G5</accession>
<dbReference type="EMBL" id="CAOQHR010000001">
    <property type="protein sequence ID" value="CAI6283485.1"/>
    <property type="molecule type" value="Genomic_DNA"/>
</dbReference>
<name>A0A9W4U5G5_9PLEO</name>
<gene>
    <name evidence="1" type="ORF">PDIGIT_LOCUS2205</name>
</gene>
<dbReference type="Proteomes" id="UP001152607">
    <property type="component" value="Unassembled WGS sequence"/>
</dbReference>